<dbReference type="Proteomes" id="UP000324831">
    <property type="component" value="Unassembled WGS sequence"/>
</dbReference>
<gene>
    <name evidence="1" type="ORF">MHSWG343_10240</name>
</gene>
<protein>
    <submittedName>
        <fullName evidence="1">Uncharacterized protein</fullName>
    </submittedName>
</protein>
<sequence length="210" mass="23929">MTKTTLAKVSWILGSTSIITGGAAAGTLSAKTEDVVLKTNEDSPVEEVKEVVEETNTVTEVITAEKVVKTRKSAAFKGVARLKGNLKTLASGNDWNSFLTSEKENFISKNKEYKNQFIDAWDQQNSKIWQEIYKDRYEKHSKQMKESDLPNIFRVFEKIQYPFAVQGNNGAHHRSLNSACWTVYWMDITDEKEMNFVWLFCSKNGSKPNR</sequence>
<evidence type="ECO:0000313" key="2">
    <source>
        <dbReference type="Proteomes" id="UP000324831"/>
    </source>
</evidence>
<comment type="caution">
    <text evidence="1">The sequence shown here is derived from an EMBL/GenBank/DDBJ whole genome shotgun (WGS) entry which is preliminary data.</text>
</comment>
<organism evidence="1 2">
    <name type="scientific">Candidatus Mycoplasma haematohominis</name>
    <dbReference type="NCBI Taxonomy" id="1494318"/>
    <lineage>
        <taxon>Bacteria</taxon>
        <taxon>Bacillati</taxon>
        <taxon>Mycoplasmatota</taxon>
        <taxon>Mollicutes</taxon>
        <taxon>Mycoplasmataceae</taxon>
        <taxon>Mycoplasma</taxon>
    </lineage>
</organism>
<dbReference type="AlphaFoldDB" id="A0A478FUK4"/>
<reference evidence="1 2" key="1">
    <citation type="submission" date="2019-01" db="EMBL/GenBank/DDBJ databases">
        <title>Draft genome sequences of Candidatus Mycoplasma haemohominis SWG34-3 identified from a patient with pyrexia, anemia and liver dysfunction.</title>
        <authorList>
            <person name="Sekizuka T."/>
            <person name="Hattori N."/>
            <person name="Katano H."/>
            <person name="Takuma T."/>
            <person name="Ito T."/>
            <person name="Arai N."/>
            <person name="Yanai R."/>
            <person name="Ishii S."/>
            <person name="Miura Y."/>
            <person name="Tokunaga T."/>
            <person name="Watanabe H."/>
            <person name="Nomura N."/>
            <person name="Eguchi J."/>
            <person name="Arai T."/>
            <person name="Hasegawa H."/>
            <person name="Nakamaki T."/>
            <person name="Wakita T."/>
            <person name="Niki Y."/>
            <person name="Kuroda M."/>
        </authorList>
    </citation>
    <scope>NUCLEOTIDE SEQUENCE [LARGE SCALE GENOMIC DNA]</scope>
    <source>
        <strain evidence="1">SWG34-3</strain>
    </source>
</reference>
<accession>A0A478FUK4</accession>
<evidence type="ECO:0000313" key="1">
    <source>
        <dbReference type="EMBL" id="GCE64016.1"/>
    </source>
</evidence>
<proteinExistence type="predicted"/>
<name>A0A478FUK4_9MOLU</name>
<dbReference type="EMBL" id="BIMN01000008">
    <property type="protein sequence ID" value="GCE64016.1"/>
    <property type="molecule type" value="Genomic_DNA"/>
</dbReference>